<organism evidence="1">
    <name type="scientific">Pinus koraiensis</name>
    <name type="common">Korean pine</name>
    <dbReference type="NCBI Taxonomy" id="88728"/>
    <lineage>
        <taxon>Eukaryota</taxon>
        <taxon>Viridiplantae</taxon>
        <taxon>Streptophyta</taxon>
        <taxon>Embryophyta</taxon>
        <taxon>Tracheophyta</taxon>
        <taxon>Spermatophyta</taxon>
        <taxon>Pinopsida</taxon>
        <taxon>Pinidae</taxon>
        <taxon>Conifers I</taxon>
        <taxon>Pinales</taxon>
        <taxon>Pinaceae</taxon>
        <taxon>Pinus</taxon>
        <taxon>Pinus subgen. Strobus</taxon>
    </lineage>
</organism>
<keyword evidence="1" id="KW-0150">Chloroplast</keyword>
<geneLocation type="chloroplast" evidence="1"/>
<accession>A4QME4</accession>
<evidence type="ECO:0000313" key="1">
    <source>
        <dbReference type="EMBL" id="ABP35481.1"/>
    </source>
</evidence>
<sequence>MLSHCFLRAACLPISPWRLRRDHTSLFTPDRQCYGTCLAEGVICEYNISQNKI</sequence>
<protein>
    <submittedName>
        <fullName evidence="1">ORF53h</fullName>
    </submittedName>
</protein>
<reference evidence="1" key="1">
    <citation type="submission" date="2007-04" db="EMBL/GenBank/DDBJ databases">
        <authorList>
            <person name="Noh E.W."/>
            <person name="Lee J.S."/>
            <person name="Choi Y.I."/>
            <person name="Han M.S."/>
            <person name="Yi Y.S."/>
            <person name="Han S.U."/>
        </authorList>
    </citation>
    <scope>NUCLEOTIDE SEQUENCE</scope>
</reference>
<proteinExistence type="predicted"/>
<name>A4QME4_PINKO</name>
<dbReference type="AlphaFoldDB" id="A4QME4"/>
<dbReference type="RefSeq" id="YP_001152241.1">
    <property type="nucleotide sequence ID" value="NC_004677.2"/>
</dbReference>
<dbReference type="GeneID" id="5048428"/>
<dbReference type="EMBL" id="AY228468">
    <property type="protein sequence ID" value="ABP35481.1"/>
    <property type="molecule type" value="Genomic_DNA"/>
</dbReference>
<keyword evidence="1" id="KW-0934">Plastid</keyword>